<keyword evidence="21" id="KW-1185">Reference proteome</keyword>
<evidence type="ECO:0000256" key="8">
    <source>
        <dbReference type="ARBA" id="ARBA00022737"/>
    </source>
</evidence>
<evidence type="ECO:0000256" key="3">
    <source>
        <dbReference type="ARBA" id="ARBA00009492"/>
    </source>
</evidence>
<dbReference type="SUPFAM" id="SSF82895">
    <property type="entry name" value="TSP-1 type 1 repeat"/>
    <property type="match status" value="2"/>
</dbReference>
<evidence type="ECO:0000313" key="21">
    <source>
        <dbReference type="Proteomes" id="UP001367676"/>
    </source>
</evidence>
<dbReference type="InterPro" id="IPR036383">
    <property type="entry name" value="TSP1_rpt_sf"/>
</dbReference>
<name>A0AAN9TLR6_9HEMI</name>
<evidence type="ECO:0000256" key="9">
    <source>
        <dbReference type="ARBA" id="ARBA00022782"/>
    </source>
</evidence>
<dbReference type="FunFam" id="2.20.100.10:FF:000021">
    <property type="entry name" value="semaphorin-5B isoform X1"/>
    <property type="match status" value="1"/>
</dbReference>
<evidence type="ECO:0000256" key="5">
    <source>
        <dbReference type="ARBA" id="ARBA00022525"/>
    </source>
</evidence>
<protein>
    <recommendedName>
        <fullName evidence="16">Semaphorin-2A</fullName>
    </recommendedName>
</protein>
<dbReference type="AlphaFoldDB" id="A0AAN9TLR6"/>
<dbReference type="InterPro" id="IPR015943">
    <property type="entry name" value="WD40/YVTN_repeat-like_dom_sf"/>
</dbReference>
<comment type="caution">
    <text evidence="20">The sequence shown here is derived from an EMBL/GenBank/DDBJ whole genome shotgun (WGS) entry which is preliminary data.</text>
</comment>
<dbReference type="PROSITE" id="PS51004">
    <property type="entry name" value="SEMA"/>
    <property type="match status" value="1"/>
</dbReference>
<keyword evidence="15" id="KW-0393">Immunoglobulin domain</keyword>
<dbReference type="InterPro" id="IPR002165">
    <property type="entry name" value="Plexin_repeat"/>
</dbReference>
<dbReference type="SMART" id="SM00209">
    <property type="entry name" value="TSP1"/>
    <property type="match status" value="4"/>
</dbReference>
<keyword evidence="14" id="KW-0325">Glycoprotein</keyword>
<sequence>MHPISYGLLYELIAPVNHQDDIPWPEHEDDLISTADVFSEPMVTHFSQLLVNGHGGQQELIVGARDNIYRLTIDNLQLVEKAEWKASETKIEMCIEKGQSETDCKNYIKVLHTNGNELVACGTEAFSPNCTKRNLHHISTIIDTENGMAKCPYSPHANVTSLVSEDGSYFAGTPTGFSETDWAIVRFSDTMKFLRTTQYDSKWLNDPQFVGSFETDLFVYFLFREGAVEYMNCGKAIYSRIARVCKKDEGDQKRPPGIWTTFVKTRLNCSLPGEYPFYFDEIQGVSYLPDTGLMYATFTTPRNSIPGSAVCLFNLTAINMAFNGPYKHQQTISSAWESKPNDHLKQCQNHGRDTSYSYSSNFQLMDNAVQPMTRTPVYHSQLERIVHIAVDELVAKRQRDKINLHVLYVSTEENIIKKISVLPDTKETCILEIWKPISDLTDRILSMHYLKEMESLYIGTQSLVMRIPSQHCNRYRNKQTCFDAKDPYCGWNEHLSQCAPPPDKNPAMPYWNQFINECPSFTHPVPGGWSKWSSWTPCHQGESLDGTDQCFCSTRQCNNPAPQNGGAECEGVNIRVTNCTVHGDWTEWSEWSACSQSCGRDAVKTRKRTCTNPAPAFGGRVCVGQDNEYAVCIDNPPCPPPTPAYPCSPWRAWSECTAKCGDGYRYRTREVMNRAESSACPGNFVEVQKCNLRPCPLAPKVVEYTPWECSTNEQEDRYKIVSELLNITFIRVNVQREGRNSSERAMCTDICGHWSNWSECNEFNVQIRKRKCMTGNNGRRCPCSDEESRSCLSHINQPIVLEANASISWVTLLLACFLSFILGIGGLAMFCYYKVKKEHHLIPSSPLYATKQNFYVNVPLREPPTPKRTPSFSKNSTLTNGTPKVLTKPLVAANGTGTVKAIVKPMEYDTATIKRNSNNLKNGYARSFDFEADVDRYS</sequence>
<dbReference type="Gene3D" id="2.130.10.10">
    <property type="entry name" value="YVTN repeat-like/Quinoprotein amine dehydrogenase"/>
    <property type="match status" value="1"/>
</dbReference>
<evidence type="ECO:0000256" key="14">
    <source>
        <dbReference type="ARBA" id="ARBA00023180"/>
    </source>
</evidence>
<comment type="subcellular location">
    <subcellularLocation>
        <location evidence="1">Membrane</location>
        <topology evidence="1">Single-pass membrane protein</topology>
    </subcellularLocation>
    <subcellularLocation>
        <location evidence="2">Secreted</location>
    </subcellularLocation>
</comment>
<dbReference type="FunFam" id="2.130.10.10:FF:000369">
    <property type="entry name" value="semaphorin-2A isoform X1"/>
    <property type="match status" value="1"/>
</dbReference>
<dbReference type="Pfam" id="PF00090">
    <property type="entry name" value="TSP_1"/>
    <property type="match status" value="2"/>
</dbReference>
<dbReference type="GO" id="GO:0005576">
    <property type="term" value="C:extracellular region"/>
    <property type="evidence" value="ECO:0007669"/>
    <property type="project" value="UniProtKB-SubCell"/>
</dbReference>
<evidence type="ECO:0000256" key="10">
    <source>
        <dbReference type="ARBA" id="ARBA00022902"/>
    </source>
</evidence>
<dbReference type="Gene3D" id="2.20.100.10">
    <property type="entry name" value="Thrombospondin type-1 (TSP1) repeat"/>
    <property type="match status" value="3"/>
</dbReference>
<dbReference type="InterPro" id="IPR036352">
    <property type="entry name" value="Semap_dom_sf"/>
</dbReference>
<gene>
    <name evidence="20" type="ORF">V9T40_014870</name>
</gene>
<dbReference type="InterPro" id="IPR001627">
    <property type="entry name" value="Semap_dom"/>
</dbReference>
<dbReference type="SUPFAM" id="SSF103575">
    <property type="entry name" value="Plexin repeat"/>
    <property type="match status" value="1"/>
</dbReference>
<evidence type="ECO:0000256" key="16">
    <source>
        <dbReference type="ARBA" id="ARBA00074148"/>
    </source>
</evidence>
<organism evidence="20 21">
    <name type="scientific">Parthenolecanium corni</name>
    <dbReference type="NCBI Taxonomy" id="536013"/>
    <lineage>
        <taxon>Eukaryota</taxon>
        <taxon>Metazoa</taxon>
        <taxon>Ecdysozoa</taxon>
        <taxon>Arthropoda</taxon>
        <taxon>Hexapoda</taxon>
        <taxon>Insecta</taxon>
        <taxon>Pterygota</taxon>
        <taxon>Neoptera</taxon>
        <taxon>Paraneoptera</taxon>
        <taxon>Hemiptera</taxon>
        <taxon>Sternorrhyncha</taxon>
        <taxon>Coccoidea</taxon>
        <taxon>Coccidae</taxon>
        <taxon>Parthenolecanium</taxon>
    </lineage>
</organism>
<evidence type="ECO:0000256" key="15">
    <source>
        <dbReference type="ARBA" id="ARBA00023319"/>
    </source>
</evidence>
<dbReference type="InterPro" id="IPR027231">
    <property type="entry name" value="Semaphorin"/>
</dbReference>
<evidence type="ECO:0000256" key="7">
    <source>
        <dbReference type="ARBA" id="ARBA00022729"/>
    </source>
</evidence>
<feature type="transmembrane region" description="Helical" evidence="18">
    <location>
        <begin position="807"/>
        <end position="833"/>
    </location>
</feature>
<dbReference type="SMART" id="SM00630">
    <property type="entry name" value="Sema"/>
    <property type="match status" value="1"/>
</dbReference>
<evidence type="ECO:0000256" key="1">
    <source>
        <dbReference type="ARBA" id="ARBA00004167"/>
    </source>
</evidence>
<dbReference type="PANTHER" id="PTHR11036">
    <property type="entry name" value="SEMAPHORIN"/>
    <property type="match status" value="1"/>
</dbReference>
<dbReference type="Proteomes" id="UP001367676">
    <property type="component" value="Unassembled WGS sequence"/>
</dbReference>
<keyword evidence="13" id="KW-1015">Disulfide bond</keyword>
<keyword evidence="9" id="KW-0221">Differentiation</keyword>
<evidence type="ECO:0000256" key="2">
    <source>
        <dbReference type="ARBA" id="ARBA00004613"/>
    </source>
</evidence>
<evidence type="ECO:0000256" key="12">
    <source>
        <dbReference type="ARBA" id="ARBA00023136"/>
    </source>
</evidence>
<evidence type="ECO:0000256" key="17">
    <source>
        <dbReference type="PROSITE-ProRule" id="PRU00352"/>
    </source>
</evidence>
<accession>A0AAN9TLR6</accession>
<dbReference type="FunFam" id="2.20.100.10:FF:000001">
    <property type="entry name" value="semaphorin-5A isoform X1"/>
    <property type="match status" value="1"/>
</dbReference>
<dbReference type="InterPro" id="IPR000884">
    <property type="entry name" value="TSP1_rpt"/>
</dbReference>
<dbReference type="PANTHER" id="PTHR11036:SF79">
    <property type="entry name" value="SEMAPHORIN 5C, ISOFORM A"/>
    <property type="match status" value="1"/>
</dbReference>
<evidence type="ECO:0000256" key="4">
    <source>
        <dbReference type="ARBA" id="ARBA00022473"/>
    </source>
</evidence>
<dbReference type="GO" id="GO:0071526">
    <property type="term" value="P:semaphorin-plexin signaling pathway"/>
    <property type="evidence" value="ECO:0007669"/>
    <property type="project" value="TreeGrafter"/>
</dbReference>
<feature type="domain" description="Sema" evidence="19">
    <location>
        <begin position="19"/>
        <end position="469"/>
    </location>
</feature>
<dbReference type="SUPFAM" id="SSF101912">
    <property type="entry name" value="Sema domain"/>
    <property type="match status" value="1"/>
</dbReference>
<evidence type="ECO:0000256" key="13">
    <source>
        <dbReference type="ARBA" id="ARBA00023157"/>
    </source>
</evidence>
<dbReference type="EMBL" id="JBBCAQ010000016">
    <property type="protein sequence ID" value="KAK7597914.1"/>
    <property type="molecule type" value="Genomic_DNA"/>
</dbReference>
<evidence type="ECO:0000256" key="18">
    <source>
        <dbReference type="SAM" id="Phobius"/>
    </source>
</evidence>
<dbReference type="GO" id="GO:0045499">
    <property type="term" value="F:chemorepellent activity"/>
    <property type="evidence" value="ECO:0007669"/>
    <property type="project" value="TreeGrafter"/>
</dbReference>
<keyword evidence="11 18" id="KW-1133">Transmembrane helix</keyword>
<evidence type="ECO:0000313" key="20">
    <source>
        <dbReference type="EMBL" id="KAK7597914.1"/>
    </source>
</evidence>
<keyword evidence="6 18" id="KW-0812">Transmembrane</keyword>
<keyword evidence="5" id="KW-0964">Secreted</keyword>
<keyword evidence="12 18" id="KW-0472">Membrane</keyword>
<comment type="caution">
    <text evidence="17">Lacks conserved residue(s) required for the propagation of feature annotation.</text>
</comment>
<dbReference type="GO" id="GO:0007411">
    <property type="term" value="P:axon guidance"/>
    <property type="evidence" value="ECO:0007669"/>
    <property type="project" value="TreeGrafter"/>
</dbReference>
<dbReference type="GO" id="GO:0030215">
    <property type="term" value="F:semaphorin receptor binding"/>
    <property type="evidence" value="ECO:0007669"/>
    <property type="project" value="InterPro"/>
</dbReference>
<dbReference type="GO" id="GO:0005886">
    <property type="term" value="C:plasma membrane"/>
    <property type="evidence" value="ECO:0007669"/>
    <property type="project" value="TreeGrafter"/>
</dbReference>
<evidence type="ECO:0000256" key="11">
    <source>
        <dbReference type="ARBA" id="ARBA00022989"/>
    </source>
</evidence>
<comment type="similarity">
    <text evidence="3">Belongs to the semaphorin family.</text>
</comment>
<dbReference type="PROSITE" id="PS50092">
    <property type="entry name" value="TSP1"/>
    <property type="match status" value="4"/>
</dbReference>
<reference evidence="20 21" key="1">
    <citation type="submission" date="2024-03" db="EMBL/GenBank/DDBJ databases">
        <title>Adaptation during the transition from Ophiocordyceps entomopathogen to insect associate is accompanied by gene loss and intensified selection.</title>
        <authorList>
            <person name="Ward C.M."/>
            <person name="Onetto C.A."/>
            <person name="Borneman A.R."/>
        </authorList>
    </citation>
    <scope>NUCLEOTIDE SEQUENCE [LARGE SCALE GENOMIC DNA]</scope>
    <source>
        <strain evidence="20">AWRI1</strain>
        <tissue evidence="20">Single Adult Female</tissue>
    </source>
</reference>
<dbReference type="Pfam" id="PF01437">
    <property type="entry name" value="PSI"/>
    <property type="match status" value="1"/>
</dbReference>
<evidence type="ECO:0000259" key="19">
    <source>
        <dbReference type="PROSITE" id="PS51004"/>
    </source>
</evidence>
<dbReference type="GO" id="GO:0030335">
    <property type="term" value="P:positive regulation of cell migration"/>
    <property type="evidence" value="ECO:0007669"/>
    <property type="project" value="TreeGrafter"/>
</dbReference>
<evidence type="ECO:0000256" key="6">
    <source>
        <dbReference type="ARBA" id="ARBA00022692"/>
    </source>
</evidence>
<dbReference type="Pfam" id="PF01403">
    <property type="entry name" value="Sema"/>
    <property type="match status" value="1"/>
</dbReference>
<keyword evidence="4" id="KW-0217">Developmental protein</keyword>
<keyword evidence="7" id="KW-0732">Signal</keyword>
<dbReference type="Gene3D" id="3.30.1680.10">
    <property type="entry name" value="ligand-binding face of the semaphorins, domain 2"/>
    <property type="match status" value="1"/>
</dbReference>
<keyword evidence="10" id="KW-0524">Neurogenesis</keyword>
<keyword evidence="8" id="KW-0677">Repeat</keyword>
<proteinExistence type="inferred from homology"/>